<dbReference type="AlphaFoldDB" id="X1V8D2"/>
<sequence length="50" mass="5562">MDGVMRQVKKERFVFIGLDEIQCLICEPVGEVFAGWAIGKFGVFIGDKIA</sequence>
<name>X1V8D2_9ZZZZ</name>
<proteinExistence type="predicted"/>
<feature type="non-terminal residue" evidence="1">
    <location>
        <position position="50"/>
    </location>
</feature>
<protein>
    <submittedName>
        <fullName evidence="1">Uncharacterized protein</fullName>
    </submittedName>
</protein>
<dbReference type="EMBL" id="BARW01017371">
    <property type="protein sequence ID" value="GAJ01455.1"/>
    <property type="molecule type" value="Genomic_DNA"/>
</dbReference>
<accession>X1V8D2</accession>
<organism evidence="1">
    <name type="scientific">marine sediment metagenome</name>
    <dbReference type="NCBI Taxonomy" id="412755"/>
    <lineage>
        <taxon>unclassified sequences</taxon>
        <taxon>metagenomes</taxon>
        <taxon>ecological metagenomes</taxon>
    </lineage>
</organism>
<evidence type="ECO:0000313" key="1">
    <source>
        <dbReference type="EMBL" id="GAJ01455.1"/>
    </source>
</evidence>
<reference evidence="1" key="1">
    <citation type="journal article" date="2014" name="Front. Microbiol.">
        <title>High frequency of phylogenetically diverse reductive dehalogenase-homologous genes in deep subseafloor sedimentary metagenomes.</title>
        <authorList>
            <person name="Kawai M."/>
            <person name="Futagami T."/>
            <person name="Toyoda A."/>
            <person name="Takaki Y."/>
            <person name="Nishi S."/>
            <person name="Hori S."/>
            <person name="Arai W."/>
            <person name="Tsubouchi T."/>
            <person name="Morono Y."/>
            <person name="Uchiyama I."/>
            <person name="Ito T."/>
            <person name="Fujiyama A."/>
            <person name="Inagaki F."/>
            <person name="Takami H."/>
        </authorList>
    </citation>
    <scope>NUCLEOTIDE SEQUENCE</scope>
    <source>
        <strain evidence="1">Expedition CK06-06</strain>
    </source>
</reference>
<gene>
    <name evidence="1" type="ORF">S12H4_30030</name>
</gene>
<comment type="caution">
    <text evidence="1">The sequence shown here is derived from an EMBL/GenBank/DDBJ whole genome shotgun (WGS) entry which is preliminary data.</text>
</comment>